<dbReference type="PROSITE" id="PS00086">
    <property type="entry name" value="CYTOCHROME_P450"/>
    <property type="match status" value="1"/>
</dbReference>
<dbReference type="PRINTS" id="PR00463">
    <property type="entry name" value="EP450I"/>
</dbReference>
<evidence type="ECO:0000256" key="1">
    <source>
        <dbReference type="ARBA" id="ARBA00010617"/>
    </source>
</evidence>
<dbReference type="InterPro" id="IPR017972">
    <property type="entry name" value="Cyt_P450_CS"/>
</dbReference>
<sequence length="119" mass="14024">MDMKCGEQSIPAGTRVGVDVRSIHYSPKYWEDPEVFDPERFNPERRKGHHKFSFLPFSLGQRKCIGAEFSEIEQRLFLARFLREFKVLPAVDHDKVDLRLVGELGKYVPIYVRIEKRDK</sequence>
<dbReference type="PANTHER" id="PTHR24291">
    <property type="entry name" value="CYTOCHROME P450 FAMILY 4"/>
    <property type="match status" value="1"/>
</dbReference>
<keyword evidence="6 8" id="KW-0503">Monooxygenase</keyword>
<feature type="binding site" description="axial binding residue" evidence="7">
    <location>
        <position position="64"/>
    </location>
    <ligand>
        <name>heme</name>
        <dbReference type="ChEBI" id="CHEBI:30413"/>
    </ligand>
    <ligandPart>
        <name>Fe</name>
        <dbReference type="ChEBI" id="CHEBI:18248"/>
    </ligandPart>
</feature>
<keyword evidence="2 7" id="KW-0349">Heme</keyword>
<dbReference type="GO" id="GO:0020037">
    <property type="term" value="F:heme binding"/>
    <property type="evidence" value="ECO:0007669"/>
    <property type="project" value="InterPro"/>
</dbReference>
<dbReference type="GO" id="GO:0005506">
    <property type="term" value="F:iron ion binding"/>
    <property type="evidence" value="ECO:0007669"/>
    <property type="project" value="InterPro"/>
</dbReference>
<evidence type="ECO:0000256" key="2">
    <source>
        <dbReference type="ARBA" id="ARBA00022617"/>
    </source>
</evidence>
<dbReference type="InterPro" id="IPR050196">
    <property type="entry name" value="Cytochrome_P450_Monoox"/>
</dbReference>
<evidence type="ECO:0000256" key="7">
    <source>
        <dbReference type="PIRSR" id="PIRSR602401-1"/>
    </source>
</evidence>
<comment type="similarity">
    <text evidence="1 8">Belongs to the cytochrome P450 family.</text>
</comment>
<keyword evidence="5 7" id="KW-0408">Iron</keyword>
<dbReference type="EMBL" id="GIBP01008823">
    <property type="protein sequence ID" value="NDV37792.1"/>
    <property type="molecule type" value="Transcribed_RNA"/>
</dbReference>
<dbReference type="AlphaFoldDB" id="A0A6B2LL09"/>
<dbReference type="GO" id="GO:0004497">
    <property type="term" value="F:monooxygenase activity"/>
    <property type="evidence" value="ECO:0007669"/>
    <property type="project" value="UniProtKB-KW"/>
</dbReference>
<keyword evidence="4 8" id="KW-0560">Oxidoreductase</keyword>
<evidence type="ECO:0000256" key="3">
    <source>
        <dbReference type="ARBA" id="ARBA00022723"/>
    </source>
</evidence>
<reference evidence="9" key="1">
    <citation type="journal article" date="2020" name="J. Eukaryot. Microbiol.">
        <title>De novo Sequencing, Assembly and Annotation of the Transcriptome for the Free-Living Testate Amoeba Arcella intermedia.</title>
        <authorList>
            <person name="Ribeiro G.M."/>
            <person name="Porfirio-Sousa A.L."/>
            <person name="Maurer-Alcala X.X."/>
            <person name="Katz L.A."/>
            <person name="Lahr D.J.G."/>
        </authorList>
    </citation>
    <scope>NUCLEOTIDE SEQUENCE</scope>
</reference>
<dbReference type="PANTHER" id="PTHR24291:SF50">
    <property type="entry name" value="BIFUNCTIONAL ALBAFLAVENONE MONOOXYGENASE_TERPENE SYNTHASE"/>
    <property type="match status" value="1"/>
</dbReference>
<proteinExistence type="inferred from homology"/>
<dbReference type="InterPro" id="IPR002401">
    <property type="entry name" value="Cyt_P450_E_grp-I"/>
</dbReference>
<keyword evidence="3 7" id="KW-0479">Metal-binding</keyword>
<organism evidence="9">
    <name type="scientific">Arcella intermedia</name>
    <dbReference type="NCBI Taxonomy" id="1963864"/>
    <lineage>
        <taxon>Eukaryota</taxon>
        <taxon>Amoebozoa</taxon>
        <taxon>Tubulinea</taxon>
        <taxon>Elardia</taxon>
        <taxon>Arcellinida</taxon>
        <taxon>Sphaerothecina</taxon>
        <taxon>Arcellidae</taxon>
        <taxon>Arcella</taxon>
    </lineage>
</organism>
<comment type="cofactor">
    <cofactor evidence="7">
        <name>heme</name>
        <dbReference type="ChEBI" id="CHEBI:30413"/>
    </cofactor>
</comment>
<protein>
    <recommendedName>
        <fullName evidence="10">Cytochrome P450</fullName>
    </recommendedName>
</protein>
<name>A0A6B2LL09_9EUKA</name>
<dbReference type="Pfam" id="PF00067">
    <property type="entry name" value="p450"/>
    <property type="match status" value="1"/>
</dbReference>
<accession>A0A6B2LL09</accession>
<dbReference type="GO" id="GO:0016705">
    <property type="term" value="F:oxidoreductase activity, acting on paired donors, with incorporation or reduction of molecular oxygen"/>
    <property type="evidence" value="ECO:0007669"/>
    <property type="project" value="InterPro"/>
</dbReference>
<evidence type="ECO:0008006" key="10">
    <source>
        <dbReference type="Google" id="ProtNLM"/>
    </source>
</evidence>
<evidence type="ECO:0000313" key="9">
    <source>
        <dbReference type="EMBL" id="NDV37792.1"/>
    </source>
</evidence>
<evidence type="ECO:0000256" key="5">
    <source>
        <dbReference type="ARBA" id="ARBA00023004"/>
    </source>
</evidence>
<evidence type="ECO:0000256" key="4">
    <source>
        <dbReference type="ARBA" id="ARBA00023002"/>
    </source>
</evidence>
<dbReference type="InterPro" id="IPR036396">
    <property type="entry name" value="Cyt_P450_sf"/>
</dbReference>
<dbReference type="InterPro" id="IPR001128">
    <property type="entry name" value="Cyt_P450"/>
</dbReference>
<dbReference type="SUPFAM" id="SSF48264">
    <property type="entry name" value="Cytochrome P450"/>
    <property type="match status" value="1"/>
</dbReference>
<evidence type="ECO:0000256" key="8">
    <source>
        <dbReference type="RuleBase" id="RU000461"/>
    </source>
</evidence>
<dbReference type="Gene3D" id="1.10.630.10">
    <property type="entry name" value="Cytochrome P450"/>
    <property type="match status" value="1"/>
</dbReference>
<evidence type="ECO:0000256" key="6">
    <source>
        <dbReference type="ARBA" id="ARBA00023033"/>
    </source>
</evidence>